<dbReference type="EMBL" id="JAUSVB010000006">
    <property type="protein sequence ID" value="MDQ0375471.1"/>
    <property type="molecule type" value="Genomic_DNA"/>
</dbReference>
<dbReference type="Gene3D" id="3.30.565.10">
    <property type="entry name" value="Histidine kinase-like ATPase, C-terminal domain"/>
    <property type="match status" value="1"/>
</dbReference>
<feature type="compositionally biased region" description="Pro residues" evidence="9">
    <location>
        <begin position="1"/>
        <end position="10"/>
    </location>
</feature>
<evidence type="ECO:0000313" key="13">
    <source>
        <dbReference type="Proteomes" id="UP001239626"/>
    </source>
</evidence>
<keyword evidence="4" id="KW-0808">Transferase</keyword>
<evidence type="ECO:0000259" key="11">
    <source>
        <dbReference type="Pfam" id="PF07730"/>
    </source>
</evidence>
<evidence type="ECO:0000256" key="7">
    <source>
        <dbReference type="ARBA" id="ARBA00022840"/>
    </source>
</evidence>
<dbReference type="PANTHER" id="PTHR24421">
    <property type="entry name" value="NITRATE/NITRITE SENSOR PROTEIN NARX-RELATED"/>
    <property type="match status" value="1"/>
</dbReference>
<dbReference type="Proteomes" id="UP001239626">
    <property type="component" value="Unassembled WGS sequence"/>
</dbReference>
<feature type="transmembrane region" description="Helical" evidence="10">
    <location>
        <begin position="145"/>
        <end position="167"/>
    </location>
</feature>
<keyword evidence="10" id="KW-0812">Transmembrane</keyword>
<evidence type="ECO:0000256" key="8">
    <source>
        <dbReference type="ARBA" id="ARBA00023012"/>
    </source>
</evidence>
<feature type="transmembrane region" description="Helical" evidence="10">
    <location>
        <begin position="117"/>
        <end position="138"/>
    </location>
</feature>
<organism evidence="12 13">
    <name type="scientific">Cellulomonas humilata</name>
    <dbReference type="NCBI Taxonomy" id="144055"/>
    <lineage>
        <taxon>Bacteria</taxon>
        <taxon>Bacillati</taxon>
        <taxon>Actinomycetota</taxon>
        <taxon>Actinomycetes</taxon>
        <taxon>Micrococcales</taxon>
        <taxon>Cellulomonadaceae</taxon>
        <taxon>Cellulomonas</taxon>
    </lineage>
</organism>
<name>A0ABU0EK99_9CELL</name>
<evidence type="ECO:0000256" key="3">
    <source>
        <dbReference type="ARBA" id="ARBA00022553"/>
    </source>
</evidence>
<dbReference type="Gene3D" id="1.20.5.1930">
    <property type="match status" value="1"/>
</dbReference>
<evidence type="ECO:0000256" key="5">
    <source>
        <dbReference type="ARBA" id="ARBA00022741"/>
    </source>
</evidence>
<keyword evidence="6 12" id="KW-0418">Kinase</keyword>
<proteinExistence type="predicted"/>
<keyword evidence="5" id="KW-0547">Nucleotide-binding</keyword>
<evidence type="ECO:0000256" key="10">
    <source>
        <dbReference type="SAM" id="Phobius"/>
    </source>
</evidence>
<keyword evidence="8" id="KW-0902">Two-component regulatory system</keyword>
<sequence length="422" mass="44263">MTTTAGPPPAQTTAGAPPAQTTAHARPADDPPAAYSWRWWVPSGVVALVVAMFLLATPEVGRFLLFDVGLSPEDGWVSFDRLAFLGGACVVVGVALGRRWPVWATALTLLPFLVVPWYGAIVWGWWLGIVAVAVLAALDGIRRAVVPTAAALLVAAWYCGTAIPAYLPIGAVTAGGRGGYARGILTVYVVAVLTAVAVGYAVGSVRRSQRRVADAQVTERHALEIESLAGERARLARDLHDVVAHHVSLVAVRAESAPFLHPDLNDDAREVLAAIASDAREALTELRQVLVVLQRTSDESERAPQPTACDVDDLVASAVAAGQSVALDGSWRDVPPATGYVLYRAVQEGLTNARRHAAGSLTTVSRTQSATSVGLRMSNAADGGAEPGRGLIGMRERVEALGGTMTAVVVDGEFVLEIEVPA</sequence>
<evidence type="ECO:0000256" key="6">
    <source>
        <dbReference type="ARBA" id="ARBA00022777"/>
    </source>
</evidence>
<evidence type="ECO:0000256" key="1">
    <source>
        <dbReference type="ARBA" id="ARBA00000085"/>
    </source>
</evidence>
<feature type="transmembrane region" description="Helical" evidence="10">
    <location>
        <begin position="39"/>
        <end position="57"/>
    </location>
</feature>
<dbReference type="RefSeq" id="WP_307494269.1">
    <property type="nucleotide sequence ID" value="NZ_JAUSVB010000006.1"/>
</dbReference>
<keyword evidence="10" id="KW-1133">Transmembrane helix</keyword>
<evidence type="ECO:0000313" key="12">
    <source>
        <dbReference type="EMBL" id="MDQ0375471.1"/>
    </source>
</evidence>
<feature type="region of interest" description="Disordered" evidence="9">
    <location>
        <begin position="1"/>
        <end position="29"/>
    </location>
</feature>
<comment type="caution">
    <text evidence="12">The sequence shown here is derived from an EMBL/GenBank/DDBJ whole genome shotgun (WGS) entry which is preliminary data.</text>
</comment>
<comment type="catalytic activity">
    <reaction evidence="1">
        <text>ATP + protein L-histidine = ADP + protein N-phospho-L-histidine.</text>
        <dbReference type="EC" id="2.7.13.3"/>
    </reaction>
</comment>
<dbReference type="CDD" id="cd16917">
    <property type="entry name" value="HATPase_UhpB-NarQ-NarX-like"/>
    <property type="match status" value="1"/>
</dbReference>
<evidence type="ECO:0000256" key="2">
    <source>
        <dbReference type="ARBA" id="ARBA00012438"/>
    </source>
</evidence>
<dbReference type="EC" id="2.7.13.3" evidence="2"/>
<keyword evidence="13" id="KW-1185">Reference proteome</keyword>
<evidence type="ECO:0000256" key="4">
    <source>
        <dbReference type="ARBA" id="ARBA00022679"/>
    </source>
</evidence>
<keyword evidence="7" id="KW-0067">ATP-binding</keyword>
<feature type="transmembrane region" description="Helical" evidence="10">
    <location>
        <begin position="78"/>
        <end position="97"/>
    </location>
</feature>
<gene>
    <name evidence="12" type="ORF">J2X26_003809</name>
</gene>
<dbReference type="PANTHER" id="PTHR24421:SF10">
    <property type="entry name" value="NITRATE_NITRITE SENSOR PROTEIN NARQ"/>
    <property type="match status" value="1"/>
</dbReference>
<evidence type="ECO:0000256" key="9">
    <source>
        <dbReference type="SAM" id="MobiDB-lite"/>
    </source>
</evidence>
<accession>A0ABU0EK99</accession>
<dbReference type="InterPro" id="IPR050482">
    <property type="entry name" value="Sensor_HK_TwoCompSys"/>
</dbReference>
<keyword evidence="10" id="KW-0472">Membrane</keyword>
<dbReference type="InterPro" id="IPR011712">
    <property type="entry name" value="Sig_transdc_His_kin_sub3_dim/P"/>
</dbReference>
<dbReference type="InterPro" id="IPR036890">
    <property type="entry name" value="HATPase_C_sf"/>
</dbReference>
<keyword evidence="3" id="KW-0597">Phosphoprotein</keyword>
<dbReference type="Pfam" id="PF07730">
    <property type="entry name" value="HisKA_3"/>
    <property type="match status" value="1"/>
</dbReference>
<feature type="transmembrane region" description="Helical" evidence="10">
    <location>
        <begin position="179"/>
        <end position="202"/>
    </location>
</feature>
<dbReference type="GO" id="GO:0016301">
    <property type="term" value="F:kinase activity"/>
    <property type="evidence" value="ECO:0007669"/>
    <property type="project" value="UniProtKB-KW"/>
</dbReference>
<feature type="compositionally biased region" description="Low complexity" evidence="9">
    <location>
        <begin position="11"/>
        <end position="23"/>
    </location>
</feature>
<protein>
    <recommendedName>
        <fullName evidence="2">histidine kinase</fullName>
        <ecNumber evidence="2">2.7.13.3</ecNumber>
    </recommendedName>
</protein>
<reference evidence="12 13" key="1">
    <citation type="submission" date="2023-07" db="EMBL/GenBank/DDBJ databases">
        <title>Sorghum-associated microbial communities from plants grown in Nebraska, USA.</title>
        <authorList>
            <person name="Schachtman D."/>
        </authorList>
    </citation>
    <scope>NUCLEOTIDE SEQUENCE [LARGE SCALE GENOMIC DNA]</scope>
    <source>
        <strain evidence="12 13">BE332</strain>
    </source>
</reference>
<feature type="domain" description="Signal transduction histidine kinase subgroup 3 dimerisation and phosphoacceptor" evidence="11">
    <location>
        <begin position="231"/>
        <end position="295"/>
    </location>
</feature>